<dbReference type="InterPro" id="IPR005876">
    <property type="entry name" value="Co_trans_ATP-bd"/>
</dbReference>
<comment type="function">
    <text evidence="9">Probably part of an ABC transporter complex. Responsible for energy coupling to the transport system.</text>
</comment>
<dbReference type="Proteomes" id="UP000824208">
    <property type="component" value="Unassembled WGS sequence"/>
</dbReference>
<proteinExistence type="inferred from homology"/>
<evidence type="ECO:0000256" key="1">
    <source>
        <dbReference type="ARBA" id="ARBA00004202"/>
    </source>
</evidence>
<dbReference type="InterPro" id="IPR003439">
    <property type="entry name" value="ABC_transporter-like_ATP-bd"/>
</dbReference>
<dbReference type="Gene3D" id="3.40.50.300">
    <property type="entry name" value="P-loop containing nucleotide triphosphate hydrolases"/>
    <property type="match status" value="1"/>
</dbReference>
<dbReference type="GO" id="GO:0005524">
    <property type="term" value="F:ATP binding"/>
    <property type="evidence" value="ECO:0007669"/>
    <property type="project" value="UniProtKB-UniRule"/>
</dbReference>
<dbReference type="PROSITE" id="PS50893">
    <property type="entry name" value="ABC_TRANSPORTER_2"/>
    <property type="match status" value="1"/>
</dbReference>
<dbReference type="InterPro" id="IPR050095">
    <property type="entry name" value="ECF_ABC_transporter_ATP-bd"/>
</dbReference>
<dbReference type="PANTHER" id="PTHR43553:SF24">
    <property type="entry name" value="ENERGY-COUPLING FACTOR TRANSPORTER ATP-BINDING PROTEIN ECFA1"/>
    <property type="match status" value="1"/>
</dbReference>
<keyword evidence="8 10" id="KW-0472">Membrane</keyword>
<dbReference type="InterPro" id="IPR015856">
    <property type="entry name" value="ABC_transpr_CbiO/EcfA_su"/>
</dbReference>
<organism evidence="12 13">
    <name type="scientific">Candidatus Flavonifractor intestinipullorum</name>
    <dbReference type="NCBI Taxonomy" id="2838587"/>
    <lineage>
        <taxon>Bacteria</taxon>
        <taxon>Bacillati</taxon>
        <taxon>Bacillota</taxon>
        <taxon>Clostridia</taxon>
        <taxon>Eubacteriales</taxon>
        <taxon>Oscillospiraceae</taxon>
        <taxon>Flavonifractor</taxon>
    </lineage>
</organism>
<gene>
    <name evidence="12" type="ORF">H9714_05020</name>
</gene>
<evidence type="ECO:0000256" key="3">
    <source>
        <dbReference type="ARBA" id="ARBA00022448"/>
    </source>
</evidence>
<keyword evidence="6 10" id="KW-0067">ATP-binding</keyword>
<evidence type="ECO:0000256" key="10">
    <source>
        <dbReference type="RuleBase" id="RU364103"/>
    </source>
</evidence>
<accession>A0A9D2MC28</accession>
<name>A0A9D2MC28_9FIRM</name>
<reference evidence="12" key="1">
    <citation type="journal article" date="2021" name="PeerJ">
        <title>Extensive microbial diversity within the chicken gut microbiome revealed by metagenomics and culture.</title>
        <authorList>
            <person name="Gilroy R."/>
            <person name="Ravi A."/>
            <person name="Getino M."/>
            <person name="Pursley I."/>
            <person name="Horton D.L."/>
            <person name="Alikhan N.F."/>
            <person name="Baker D."/>
            <person name="Gharbi K."/>
            <person name="Hall N."/>
            <person name="Watson M."/>
            <person name="Adriaenssens E.M."/>
            <person name="Foster-Nyarko E."/>
            <person name="Jarju S."/>
            <person name="Secka A."/>
            <person name="Antonio M."/>
            <person name="Oren A."/>
            <person name="Chaudhuri R.R."/>
            <person name="La Ragione R."/>
            <person name="Hildebrand F."/>
            <person name="Pallen M.J."/>
        </authorList>
    </citation>
    <scope>NUCLEOTIDE SEQUENCE</scope>
    <source>
        <strain evidence="12">CHK189-11263</strain>
    </source>
</reference>
<dbReference type="Pfam" id="PF00005">
    <property type="entry name" value="ABC_tran"/>
    <property type="match status" value="1"/>
</dbReference>
<dbReference type="NCBIfam" id="TIGR01166">
    <property type="entry name" value="cbiO"/>
    <property type="match status" value="1"/>
</dbReference>
<evidence type="ECO:0000256" key="8">
    <source>
        <dbReference type="ARBA" id="ARBA00023136"/>
    </source>
</evidence>
<comment type="subcellular location">
    <subcellularLocation>
        <location evidence="1 10">Cell membrane</location>
        <topology evidence="1 10">Peripheral membrane protein</topology>
    </subcellularLocation>
</comment>
<evidence type="ECO:0000259" key="11">
    <source>
        <dbReference type="PROSITE" id="PS50893"/>
    </source>
</evidence>
<dbReference type="SUPFAM" id="SSF52540">
    <property type="entry name" value="P-loop containing nucleoside triphosphate hydrolases"/>
    <property type="match status" value="1"/>
</dbReference>
<dbReference type="InterPro" id="IPR027417">
    <property type="entry name" value="P-loop_NTPase"/>
</dbReference>
<evidence type="ECO:0000256" key="9">
    <source>
        <dbReference type="ARBA" id="ARBA00025157"/>
    </source>
</evidence>
<dbReference type="FunFam" id="3.40.50.300:FF:000224">
    <property type="entry name" value="Energy-coupling factor transporter ATP-binding protein EcfA"/>
    <property type="match status" value="1"/>
</dbReference>
<sequence>MSVAIETRELSYRYEDGTQALEGVSLKAERGKVTGILGGNGAGKSTLFLNLNGVLTPSGGEVFLTGTRVSYDRRDLPELRRRVGIVFQDPDDQLFSADVYRDISFGAVNLGLPEAEVRRRVEEAMERTGVTHLREKPTHALSYGQKKRVAIAGVLVMEPEIMILDEPTAGLDPQGVSEILRLLLSLRDHLGMTILLSTHDMDLVPLYCDYAYVLRSGRVTDQGSPEELVCRPESLRANQLRLPRVAHLMEILAEEDGLPADRSAATIGAARKEILRLLKEEAK</sequence>
<dbReference type="PROSITE" id="PS00211">
    <property type="entry name" value="ABC_TRANSPORTER_1"/>
    <property type="match status" value="1"/>
</dbReference>
<keyword evidence="7" id="KW-1278">Translocase</keyword>
<dbReference type="InterPro" id="IPR003593">
    <property type="entry name" value="AAA+_ATPase"/>
</dbReference>
<evidence type="ECO:0000256" key="6">
    <source>
        <dbReference type="ARBA" id="ARBA00022840"/>
    </source>
</evidence>
<dbReference type="EMBL" id="DWYC01000049">
    <property type="protein sequence ID" value="HJB56898.1"/>
    <property type="molecule type" value="Genomic_DNA"/>
</dbReference>
<dbReference type="GO" id="GO:0042626">
    <property type="term" value="F:ATPase-coupled transmembrane transporter activity"/>
    <property type="evidence" value="ECO:0007669"/>
    <property type="project" value="TreeGrafter"/>
</dbReference>
<comment type="similarity">
    <text evidence="2 10">Belongs to the ABC transporter superfamily.</text>
</comment>
<dbReference type="GO" id="GO:0006824">
    <property type="term" value="P:cobalt ion transport"/>
    <property type="evidence" value="ECO:0007669"/>
    <property type="project" value="InterPro"/>
</dbReference>
<keyword evidence="4 10" id="KW-1003">Cell membrane</keyword>
<feature type="domain" description="ABC transporter" evidence="11">
    <location>
        <begin position="5"/>
        <end position="241"/>
    </location>
</feature>
<dbReference type="InterPro" id="IPR017871">
    <property type="entry name" value="ABC_transporter-like_CS"/>
</dbReference>
<dbReference type="PANTHER" id="PTHR43553">
    <property type="entry name" value="HEAVY METAL TRANSPORTER"/>
    <property type="match status" value="1"/>
</dbReference>
<dbReference type="GO" id="GO:0043190">
    <property type="term" value="C:ATP-binding cassette (ABC) transporter complex"/>
    <property type="evidence" value="ECO:0007669"/>
    <property type="project" value="TreeGrafter"/>
</dbReference>
<dbReference type="CDD" id="cd03225">
    <property type="entry name" value="ABC_cobalt_CbiO_domain1"/>
    <property type="match status" value="1"/>
</dbReference>
<dbReference type="SMART" id="SM00382">
    <property type="entry name" value="AAA"/>
    <property type="match status" value="1"/>
</dbReference>
<reference evidence="12" key="2">
    <citation type="submission" date="2021-04" db="EMBL/GenBank/DDBJ databases">
        <authorList>
            <person name="Gilroy R."/>
        </authorList>
    </citation>
    <scope>NUCLEOTIDE SEQUENCE</scope>
    <source>
        <strain evidence="12">CHK189-11263</strain>
    </source>
</reference>
<comment type="function">
    <text evidence="10">Part of an ABC transporter complex. Responsible for energy coupling to the transport system.</text>
</comment>
<dbReference type="AlphaFoldDB" id="A0A9D2MC28"/>
<dbReference type="GO" id="GO:0016887">
    <property type="term" value="F:ATP hydrolysis activity"/>
    <property type="evidence" value="ECO:0007669"/>
    <property type="project" value="InterPro"/>
</dbReference>
<keyword evidence="5 10" id="KW-0547">Nucleotide-binding</keyword>
<protein>
    <recommendedName>
        <fullName evidence="10">ABC transporter ATP-binding protein</fullName>
    </recommendedName>
</protein>
<evidence type="ECO:0000313" key="13">
    <source>
        <dbReference type="Proteomes" id="UP000824208"/>
    </source>
</evidence>
<evidence type="ECO:0000256" key="4">
    <source>
        <dbReference type="ARBA" id="ARBA00022475"/>
    </source>
</evidence>
<keyword evidence="3 10" id="KW-0813">Transport</keyword>
<evidence type="ECO:0000256" key="7">
    <source>
        <dbReference type="ARBA" id="ARBA00022967"/>
    </source>
</evidence>
<evidence type="ECO:0000256" key="5">
    <source>
        <dbReference type="ARBA" id="ARBA00022741"/>
    </source>
</evidence>
<evidence type="ECO:0000256" key="2">
    <source>
        <dbReference type="ARBA" id="ARBA00005417"/>
    </source>
</evidence>
<evidence type="ECO:0000313" key="12">
    <source>
        <dbReference type="EMBL" id="HJB56898.1"/>
    </source>
</evidence>
<comment type="caution">
    <text evidence="12">The sequence shown here is derived from an EMBL/GenBank/DDBJ whole genome shotgun (WGS) entry which is preliminary data.</text>
</comment>